<comment type="caution">
    <text evidence="9">The sequence shown here is derived from an EMBL/GenBank/DDBJ whole genome shotgun (WGS) entry which is preliminary data.</text>
</comment>
<evidence type="ECO:0000256" key="2">
    <source>
        <dbReference type="ARBA" id="ARBA00022617"/>
    </source>
</evidence>
<evidence type="ECO:0000256" key="1">
    <source>
        <dbReference type="ARBA" id="ARBA00004196"/>
    </source>
</evidence>
<keyword evidence="10" id="KW-1185">Reference proteome</keyword>
<dbReference type="InterPro" id="IPR004852">
    <property type="entry name" value="Di-haem_cyt_c_peroxidsae"/>
</dbReference>
<feature type="domain" description="Cytochrome c" evidence="8">
    <location>
        <begin position="254"/>
        <end position="449"/>
    </location>
</feature>
<protein>
    <submittedName>
        <fullName evidence="9">Cytochrome c peroxidase</fullName>
    </submittedName>
</protein>
<proteinExistence type="predicted"/>
<organism evidence="9 10">
    <name type="scientific">Sedimentitalea todarodis</name>
    <dbReference type="NCBI Taxonomy" id="1631240"/>
    <lineage>
        <taxon>Bacteria</taxon>
        <taxon>Pseudomonadati</taxon>
        <taxon>Pseudomonadota</taxon>
        <taxon>Alphaproteobacteria</taxon>
        <taxon>Rhodobacterales</taxon>
        <taxon>Paracoccaceae</taxon>
        <taxon>Sedimentitalea</taxon>
    </lineage>
</organism>
<dbReference type="PANTHER" id="PTHR30600">
    <property type="entry name" value="CYTOCHROME C PEROXIDASE-RELATED"/>
    <property type="match status" value="1"/>
</dbReference>
<keyword evidence="9" id="KW-0575">Peroxidase</keyword>
<dbReference type="Gene3D" id="1.10.760.10">
    <property type="entry name" value="Cytochrome c-like domain"/>
    <property type="match status" value="2"/>
</dbReference>
<feature type="chain" id="PRO_5045294870" evidence="7">
    <location>
        <begin position="20"/>
        <end position="512"/>
    </location>
</feature>
<dbReference type="SUPFAM" id="SSF46626">
    <property type="entry name" value="Cytochrome c"/>
    <property type="match status" value="2"/>
</dbReference>
<gene>
    <name evidence="9" type="ORF">QO231_24085</name>
</gene>
<sequence length="512" mass="55224">MKSPTTIALLLTTCISAYAADLPRPLEDRDFLWDGAPDPELYELGRSLFFDPILSGNQNISCATCHDPARGTGDGVSLSIGEGGSGLGPERVTQDGVIGRVPRNAQPLYNIGARAYTSMFHDGRLELDQWGGFPSRLRSPAKEQLPEGLDNALTAQAMFPVLSAIEMAGQPGENPVADAVTRREFKGAWRVLADRLAATPGYAQQFVTAFDDVETADDIRFDHAATAIAAFETVAFRSDWSRFDARLAGWQMSTTEEAGLQLFYGEAGCSSCHSGPLLTDHKFHAIAVPQIGPGKDQGSDGSYAAHSGYPHRVEDQGRFNVTGENADLYAFRTPSLRNAALTGPWGHNGAFASLEDMVRHHLDAVASLASYTPAELPPLDTVILPVRSRTGVSYETLSPMQRGAYDLRDTWVHSSQRLRGRIARANTLAPVGLSDDEVLDILAFLETLTDPTAVDRSYLIPLSVPSGLPPQPGRDNACSTDNHSLADAKAVLEIAGELPEPRCVDRGDEAQH</sequence>
<evidence type="ECO:0000256" key="4">
    <source>
        <dbReference type="ARBA" id="ARBA00023002"/>
    </source>
</evidence>
<evidence type="ECO:0000256" key="6">
    <source>
        <dbReference type="PROSITE-ProRule" id="PRU00433"/>
    </source>
</evidence>
<evidence type="ECO:0000256" key="5">
    <source>
        <dbReference type="ARBA" id="ARBA00023004"/>
    </source>
</evidence>
<evidence type="ECO:0000313" key="10">
    <source>
        <dbReference type="Proteomes" id="UP001255416"/>
    </source>
</evidence>
<dbReference type="RefSeq" id="WP_316782339.1">
    <property type="nucleotide sequence ID" value="NZ_JASMWN010000035.1"/>
</dbReference>
<dbReference type="EMBL" id="JASMWN010000035">
    <property type="protein sequence ID" value="MDU9006916.1"/>
    <property type="molecule type" value="Genomic_DNA"/>
</dbReference>
<evidence type="ECO:0000313" key="9">
    <source>
        <dbReference type="EMBL" id="MDU9006916.1"/>
    </source>
</evidence>
<dbReference type="GO" id="GO:0004601">
    <property type="term" value="F:peroxidase activity"/>
    <property type="evidence" value="ECO:0007669"/>
    <property type="project" value="UniProtKB-KW"/>
</dbReference>
<dbReference type="InterPro" id="IPR009056">
    <property type="entry name" value="Cyt_c-like_dom"/>
</dbReference>
<evidence type="ECO:0000256" key="3">
    <source>
        <dbReference type="ARBA" id="ARBA00022723"/>
    </source>
</evidence>
<keyword evidence="7" id="KW-0732">Signal</keyword>
<reference evidence="10" key="1">
    <citation type="submission" date="2023-05" db="EMBL/GenBank/DDBJ databases">
        <title>Sedimentitalea sp. nov. JM2-8.</title>
        <authorList>
            <person name="Huang J."/>
        </authorList>
    </citation>
    <scope>NUCLEOTIDE SEQUENCE [LARGE SCALE GENOMIC DNA]</scope>
    <source>
        <strain evidence="10">KHS03</strain>
    </source>
</reference>
<comment type="subcellular location">
    <subcellularLocation>
        <location evidence="1">Cell envelope</location>
    </subcellularLocation>
</comment>
<dbReference type="InterPro" id="IPR051395">
    <property type="entry name" value="Cytochrome_c_Peroxidase/MauG"/>
</dbReference>
<feature type="signal peptide" evidence="7">
    <location>
        <begin position="1"/>
        <end position="19"/>
    </location>
</feature>
<accession>A0ABU3VL66</accession>
<keyword evidence="3 6" id="KW-0479">Metal-binding</keyword>
<keyword evidence="4" id="KW-0560">Oxidoreductase</keyword>
<dbReference type="Pfam" id="PF03150">
    <property type="entry name" value="CCP_MauG"/>
    <property type="match status" value="1"/>
</dbReference>
<name>A0ABU3VL66_9RHOB</name>
<keyword evidence="2 6" id="KW-0349">Heme</keyword>
<dbReference type="PROSITE" id="PS51007">
    <property type="entry name" value="CYTC"/>
    <property type="match status" value="2"/>
</dbReference>
<dbReference type="Proteomes" id="UP001255416">
    <property type="component" value="Unassembled WGS sequence"/>
</dbReference>
<feature type="domain" description="Cytochrome c" evidence="8">
    <location>
        <begin position="40"/>
        <end position="226"/>
    </location>
</feature>
<evidence type="ECO:0000259" key="8">
    <source>
        <dbReference type="PROSITE" id="PS51007"/>
    </source>
</evidence>
<keyword evidence="5 6" id="KW-0408">Iron</keyword>
<evidence type="ECO:0000256" key="7">
    <source>
        <dbReference type="SAM" id="SignalP"/>
    </source>
</evidence>
<dbReference type="InterPro" id="IPR036909">
    <property type="entry name" value="Cyt_c-like_dom_sf"/>
</dbReference>